<evidence type="ECO:0000313" key="2">
    <source>
        <dbReference type="EMBL" id="DAA03756.1"/>
    </source>
</evidence>
<dbReference type="EMBL" id="BK003557">
    <property type="protein sequence ID" value="DAA03756.1"/>
    <property type="molecule type" value="Genomic_DNA"/>
</dbReference>
<accession>Q6IH59</accession>
<organism evidence="2">
    <name type="scientific">Drosophila melanogaster</name>
    <name type="common">Fruit fly</name>
    <dbReference type="NCBI Taxonomy" id="7227"/>
    <lineage>
        <taxon>Eukaryota</taxon>
        <taxon>Metazoa</taxon>
        <taxon>Ecdysozoa</taxon>
        <taxon>Arthropoda</taxon>
        <taxon>Hexapoda</taxon>
        <taxon>Insecta</taxon>
        <taxon>Pterygota</taxon>
        <taxon>Neoptera</taxon>
        <taxon>Endopterygota</taxon>
        <taxon>Diptera</taxon>
        <taxon>Brachycera</taxon>
        <taxon>Muscomorpha</taxon>
        <taxon>Ephydroidea</taxon>
        <taxon>Drosophilidae</taxon>
        <taxon>Drosophila</taxon>
        <taxon>Sophophora</taxon>
    </lineage>
</organism>
<name>Q6IH59_DROME</name>
<sequence length="104" mass="11402">MSSGSAGRGIKGFSELGGSGWKGNGGLWKSVKDGCDLVAGSWSWSFVCALTRAPTLKRQLKETTEMMMTMMWILMEVEIVMVMVLRRPDIFDSEEGSKALDAAY</sequence>
<protein>
    <submittedName>
        <fullName evidence="2">HDC03209</fullName>
    </submittedName>
</protein>
<proteinExistence type="predicted"/>
<gene>
    <name evidence="2" type="ORF">HDC03209</name>
</gene>
<feature type="region of interest" description="Disordered" evidence="1">
    <location>
        <begin position="1"/>
        <end position="24"/>
    </location>
</feature>
<dbReference type="AlphaFoldDB" id="Q6IH59"/>
<evidence type="ECO:0000256" key="1">
    <source>
        <dbReference type="SAM" id="MobiDB-lite"/>
    </source>
</evidence>
<reference evidence="2" key="1">
    <citation type="journal article" date="2003" name="Genome Biol.">
        <title>An integrated gene annotation and transcriptional profiling approach towards the full gene content of the Drosophila genome.</title>
        <authorList>
            <person name="Hild M."/>
            <person name="Beckmann B."/>
            <person name="Haas S.A."/>
            <person name="Koch B."/>
            <person name="Solovyev V."/>
            <person name="Busold C."/>
            <person name="Fellenberg K."/>
            <person name="Boutros M."/>
            <person name="Vingron M."/>
            <person name="Sauer F."/>
            <person name="Hoheisel J.D."/>
            <person name="Paro R."/>
        </authorList>
    </citation>
    <scope>NUCLEOTIDE SEQUENCE</scope>
</reference>